<dbReference type="KEGG" id="asd:AS9A_3991"/>
<evidence type="ECO:0000313" key="3">
    <source>
        <dbReference type="Proteomes" id="UP000009235"/>
    </source>
</evidence>
<feature type="domain" description="N-acetyltransferase" evidence="1">
    <location>
        <begin position="1"/>
        <end position="124"/>
    </location>
</feature>
<keyword evidence="2" id="KW-0808">Transferase</keyword>
<sequence length="130" mass="14958">MPSPSWPNDVDGFPYTITVGDHIVGFIQWYAEDDPDYRHAGIDVFIDPEEHGNHYGRESIQVLCAHLVDTHRFHRIIIDPEATNEQAIRSYIKVGFRPIGVMRQYSRGEDGVWRNGLLMDLLAPELVRVQ</sequence>
<dbReference type="Pfam" id="PF13523">
    <property type="entry name" value="Acetyltransf_8"/>
    <property type="match status" value="1"/>
</dbReference>
<dbReference type="AlphaFoldDB" id="F6EID5"/>
<dbReference type="HOGENOM" id="CLU_013985_3_2_11"/>
<accession>F6EID5</accession>
<proteinExistence type="predicted"/>
<dbReference type="InterPro" id="IPR016181">
    <property type="entry name" value="Acyl_CoA_acyltransferase"/>
</dbReference>
<dbReference type="CDD" id="cd04301">
    <property type="entry name" value="NAT_SF"/>
    <property type="match status" value="1"/>
</dbReference>
<gene>
    <name evidence="2" type="ordered locus">AS9A_3991</name>
</gene>
<protein>
    <submittedName>
        <fullName evidence="2">Putative N-acetyltransferase</fullName>
    </submittedName>
</protein>
<dbReference type="Proteomes" id="UP000009235">
    <property type="component" value="Chromosome"/>
</dbReference>
<dbReference type="SUPFAM" id="SSF55729">
    <property type="entry name" value="Acyl-CoA N-acyltransferases (Nat)"/>
    <property type="match status" value="1"/>
</dbReference>
<dbReference type="EMBL" id="CP002786">
    <property type="protein sequence ID" value="AEF42427.1"/>
    <property type="molecule type" value="Genomic_DNA"/>
</dbReference>
<dbReference type="eggNOG" id="COG1670">
    <property type="taxonomic scope" value="Bacteria"/>
</dbReference>
<dbReference type="GO" id="GO:0016747">
    <property type="term" value="F:acyltransferase activity, transferring groups other than amino-acyl groups"/>
    <property type="evidence" value="ECO:0007669"/>
    <property type="project" value="InterPro"/>
</dbReference>
<name>F6EID5_HOYSD</name>
<keyword evidence="3" id="KW-1185">Reference proteome</keyword>
<organism evidence="2 3">
    <name type="scientific">Hoyosella subflava (strain DSM 45089 / JCM 17490 / NBRC 109087 / DQS3-9A1)</name>
    <name type="common">Amycolicicoccus subflavus</name>
    <dbReference type="NCBI Taxonomy" id="443218"/>
    <lineage>
        <taxon>Bacteria</taxon>
        <taxon>Bacillati</taxon>
        <taxon>Actinomycetota</taxon>
        <taxon>Actinomycetes</taxon>
        <taxon>Mycobacteriales</taxon>
        <taxon>Hoyosellaceae</taxon>
        <taxon>Hoyosella</taxon>
    </lineage>
</organism>
<dbReference type="Gene3D" id="3.40.630.30">
    <property type="match status" value="1"/>
</dbReference>
<dbReference type="STRING" id="443218.AS9A_3991"/>
<reference evidence="2 3" key="1">
    <citation type="journal article" date="2011" name="J. Bacteriol.">
        <title>Complete genome sequence of Amycolicicoccus subflavus DQS3-9A1T, an actinomycete isolated from crude oil-polluted soil.</title>
        <authorList>
            <person name="Cai M."/>
            <person name="Chen W.M."/>
            <person name="Nie Y."/>
            <person name="Chi C.Q."/>
            <person name="Wang Y.N."/>
            <person name="Tang Y.Q."/>
            <person name="Li G.Y."/>
            <person name="Wu X.L."/>
        </authorList>
    </citation>
    <scope>NUCLEOTIDE SEQUENCE [LARGE SCALE GENOMIC DNA]</scope>
    <source>
        <strain evidence="3">DSM 45089 / DQS3-9A1</strain>
    </source>
</reference>
<dbReference type="PROSITE" id="PS51186">
    <property type="entry name" value="GNAT"/>
    <property type="match status" value="1"/>
</dbReference>
<evidence type="ECO:0000259" key="1">
    <source>
        <dbReference type="PROSITE" id="PS51186"/>
    </source>
</evidence>
<dbReference type="InterPro" id="IPR000182">
    <property type="entry name" value="GNAT_dom"/>
</dbReference>
<evidence type="ECO:0000313" key="2">
    <source>
        <dbReference type="EMBL" id="AEF42427.1"/>
    </source>
</evidence>